<feature type="transmembrane region" description="Helical" evidence="1">
    <location>
        <begin position="303"/>
        <end position="323"/>
    </location>
</feature>
<sequence length="353" mass="38009">MVPAPSFDSAVAAGIVTADQASRLTAFYGEQTPGRTSRLAAVFDLAHVLWYAGALIVIGAMGLFSTVAFSQMGAGALVATALVYAVLFTTAGHYLWHAKGLPIPGGLLVTVAVAMTPLAVFGVQEGLGWWGRFGEPGQYKDFYVWIKGSWLATEIATLVAALIAVRFYPFGFIAMVAAVALWFLSMDLAPWIGGSQDYDWALRRTVSLWFGLALMVVSWAVDLRQSRADYAFWLHLAAIAAFWGGLTLQDSSSEIGKFVYCLINVGLIGLAIFLTRKVYAVFGAMGIAFYLGHLADKVFKDSLLFPFALSLIGIAIVAAGLLYRRHRPAILVAFERALPAGLRALRPAQASGR</sequence>
<gene>
    <name evidence="2" type="ORF">GCM10007884_48870</name>
    <name evidence="3" type="ORF">GGR33_004423</name>
</gene>
<feature type="transmembrane region" description="Helical" evidence="1">
    <location>
        <begin position="48"/>
        <end position="69"/>
    </location>
</feature>
<keyword evidence="1" id="KW-0812">Transmembrane</keyword>
<reference evidence="5" key="2">
    <citation type="journal article" date="2019" name="Int. J. Syst. Evol. Microbiol.">
        <title>The Global Catalogue of Microorganisms (GCM) 10K type strain sequencing project: providing services to taxonomists for standard genome sequencing and annotation.</title>
        <authorList>
            <consortium name="The Broad Institute Genomics Platform"/>
            <consortium name="The Broad Institute Genome Sequencing Center for Infectious Disease"/>
            <person name="Wu L."/>
            <person name="Ma J."/>
        </authorList>
    </citation>
    <scope>NUCLEOTIDE SEQUENCE [LARGE SCALE GENOMIC DNA]</scope>
    <source>
        <strain evidence="5">NBRC 107710</strain>
    </source>
</reference>
<keyword evidence="1" id="KW-1133">Transmembrane helix</keyword>
<feature type="transmembrane region" description="Helical" evidence="1">
    <location>
        <begin position="102"/>
        <end position="123"/>
    </location>
</feature>
<dbReference type="EMBL" id="JACIDN010000009">
    <property type="protein sequence ID" value="MBB3904897.1"/>
    <property type="molecule type" value="Genomic_DNA"/>
</dbReference>
<evidence type="ECO:0000256" key="1">
    <source>
        <dbReference type="SAM" id="Phobius"/>
    </source>
</evidence>
<dbReference type="Proteomes" id="UP000517759">
    <property type="component" value="Unassembled WGS sequence"/>
</dbReference>
<feature type="transmembrane region" description="Helical" evidence="1">
    <location>
        <begin position="144"/>
        <end position="164"/>
    </location>
</feature>
<dbReference type="EMBL" id="BSPG01000059">
    <property type="protein sequence ID" value="GLS46889.1"/>
    <property type="molecule type" value="Genomic_DNA"/>
</dbReference>
<feature type="transmembrane region" description="Helical" evidence="1">
    <location>
        <begin position="201"/>
        <end position="221"/>
    </location>
</feature>
<evidence type="ECO:0000313" key="2">
    <source>
        <dbReference type="EMBL" id="GLS46889.1"/>
    </source>
</evidence>
<feature type="transmembrane region" description="Helical" evidence="1">
    <location>
        <begin position="76"/>
        <end position="96"/>
    </location>
</feature>
<feature type="transmembrane region" description="Helical" evidence="1">
    <location>
        <begin position="170"/>
        <end position="189"/>
    </location>
</feature>
<reference evidence="3 4" key="3">
    <citation type="submission" date="2020-08" db="EMBL/GenBank/DDBJ databases">
        <title>Genomic Encyclopedia of Type Strains, Phase IV (KMG-IV): sequencing the most valuable type-strain genomes for metagenomic binning, comparative biology and taxonomic classification.</title>
        <authorList>
            <person name="Goeker M."/>
        </authorList>
    </citation>
    <scope>NUCLEOTIDE SEQUENCE [LARGE SCALE GENOMIC DNA]</scope>
    <source>
        <strain evidence="3 4">DSM 24105</strain>
    </source>
</reference>
<comment type="caution">
    <text evidence="3">The sequence shown here is derived from an EMBL/GenBank/DDBJ whole genome shotgun (WGS) entry which is preliminary data.</text>
</comment>
<keyword evidence="1" id="KW-0472">Membrane</keyword>
<evidence type="ECO:0000313" key="3">
    <source>
        <dbReference type="EMBL" id="MBB3904897.1"/>
    </source>
</evidence>
<name>A0A7W6F8V1_9HYPH</name>
<evidence type="ECO:0000313" key="5">
    <source>
        <dbReference type="Proteomes" id="UP001156881"/>
    </source>
</evidence>
<proteinExistence type="predicted"/>
<keyword evidence="5" id="KW-1185">Reference proteome</keyword>
<feature type="transmembrane region" description="Helical" evidence="1">
    <location>
        <begin position="227"/>
        <end position="246"/>
    </location>
</feature>
<feature type="transmembrane region" description="Helical" evidence="1">
    <location>
        <begin position="258"/>
        <end position="291"/>
    </location>
</feature>
<dbReference type="RefSeq" id="WP_183509310.1">
    <property type="nucleotide sequence ID" value="NZ_BSPG01000059.1"/>
</dbReference>
<evidence type="ECO:0000313" key="4">
    <source>
        <dbReference type="Proteomes" id="UP000517759"/>
    </source>
</evidence>
<accession>A0A7W6F8V1</accession>
<organism evidence="3 4">
    <name type="scientific">Methylobacterium brachythecii</name>
    <dbReference type="NCBI Taxonomy" id="1176177"/>
    <lineage>
        <taxon>Bacteria</taxon>
        <taxon>Pseudomonadati</taxon>
        <taxon>Pseudomonadota</taxon>
        <taxon>Alphaproteobacteria</taxon>
        <taxon>Hyphomicrobiales</taxon>
        <taxon>Methylobacteriaceae</taxon>
        <taxon>Methylobacterium</taxon>
    </lineage>
</organism>
<reference evidence="2" key="4">
    <citation type="submission" date="2023-01" db="EMBL/GenBank/DDBJ databases">
        <title>Draft genome sequence of Methylobacterium brachythecii strain NBRC 107710.</title>
        <authorList>
            <person name="Sun Q."/>
            <person name="Mori K."/>
        </authorList>
    </citation>
    <scope>NUCLEOTIDE SEQUENCE</scope>
    <source>
        <strain evidence="2">NBRC 107710</strain>
    </source>
</reference>
<protein>
    <submittedName>
        <fullName evidence="3">Putative membrane protein</fullName>
    </submittedName>
</protein>
<dbReference type="Proteomes" id="UP001156881">
    <property type="component" value="Unassembled WGS sequence"/>
</dbReference>
<reference evidence="2" key="1">
    <citation type="journal article" date="2014" name="Int. J. Syst. Evol. Microbiol.">
        <title>Complete genome of a new Firmicutes species belonging to the dominant human colonic microbiota ('Ruminococcus bicirculans') reveals two chromosomes and a selective capacity to utilize plant glucans.</title>
        <authorList>
            <consortium name="NISC Comparative Sequencing Program"/>
            <person name="Wegmann U."/>
            <person name="Louis P."/>
            <person name="Goesmann A."/>
            <person name="Henrissat B."/>
            <person name="Duncan S.H."/>
            <person name="Flint H.J."/>
        </authorList>
    </citation>
    <scope>NUCLEOTIDE SEQUENCE</scope>
    <source>
        <strain evidence="2">NBRC 107710</strain>
    </source>
</reference>
<dbReference type="AlphaFoldDB" id="A0A7W6F8V1"/>